<dbReference type="InterPro" id="IPR009060">
    <property type="entry name" value="UBA-like_sf"/>
</dbReference>
<evidence type="ECO:0000313" key="20">
    <source>
        <dbReference type="EMBL" id="KAG0141602.1"/>
    </source>
</evidence>
<feature type="domain" description="UBP-type" evidence="19">
    <location>
        <begin position="9"/>
        <end position="119"/>
    </location>
</feature>
<dbReference type="InterPro" id="IPR013083">
    <property type="entry name" value="Znf_RING/FYVE/PHD"/>
</dbReference>
<feature type="binding site" evidence="14">
    <location>
        <position position="193"/>
    </location>
    <ligand>
        <name>Zn(2+)</name>
        <dbReference type="ChEBI" id="CHEBI:29105"/>
    </ligand>
</feature>
<dbReference type="OrthoDB" id="361536at2759"/>
<evidence type="ECO:0000256" key="13">
    <source>
        <dbReference type="PIRSR" id="PIRSR016308-2"/>
    </source>
</evidence>
<evidence type="ECO:0000256" key="11">
    <source>
        <dbReference type="PIRNR" id="PIRNR016308"/>
    </source>
</evidence>
<organism evidence="20 21">
    <name type="scientific">Cronartium quercuum f. sp. fusiforme G11</name>
    <dbReference type="NCBI Taxonomy" id="708437"/>
    <lineage>
        <taxon>Eukaryota</taxon>
        <taxon>Fungi</taxon>
        <taxon>Dikarya</taxon>
        <taxon>Basidiomycota</taxon>
        <taxon>Pucciniomycotina</taxon>
        <taxon>Pucciniomycetes</taxon>
        <taxon>Pucciniales</taxon>
        <taxon>Coleosporiaceae</taxon>
        <taxon>Cronartium</taxon>
    </lineage>
</organism>
<dbReference type="SUPFAM" id="SSF54001">
    <property type="entry name" value="Cysteine proteinases"/>
    <property type="match status" value="1"/>
</dbReference>
<keyword evidence="4 11" id="KW-0479">Metal-binding</keyword>
<dbReference type="Pfam" id="PF17807">
    <property type="entry name" value="zf-UBP_var"/>
    <property type="match status" value="1"/>
</dbReference>
<dbReference type="GO" id="GO:0006508">
    <property type="term" value="P:proteolysis"/>
    <property type="evidence" value="ECO:0007669"/>
    <property type="project" value="UniProtKB-KW"/>
</dbReference>
<feature type="active site" description="Proton acceptor" evidence="12">
    <location>
        <position position="783"/>
    </location>
</feature>
<evidence type="ECO:0000256" key="16">
    <source>
        <dbReference type="RuleBase" id="RU366025"/>
    </source>
</evidence>
<protein>
    <recommendedName>
        <fullName evidence="11 16">Ubiquitin carboxyl-terminal hydrolase</fullName>
        <ecNumber evidence="11 16">3.4.19.12</ecNumber>
    </recommendedName>
</protein>
<dbReference type="GO" id="GO:0016579">
    <property type="term" value="P:protein deubiquitination"/>
    <property type="evidence" value="ECO:0007669"/>
    <property type="project" value="InterPro"/>
</dbReference>
<dbReference type="SMART" id="SM00165">
    <property type="entry name" value="UBA"/>
    <property type="match status" value="2"/>
</dbReference>
<dbReference type="Gene3D" id="3.90.70.10">
    <property type="entry name" value="Cysteine proteinases"/>
    <property type="match status" value="1"/>
</dbReference>
<keyword evidence="3 11" id="KW-0645">Protease</keyword>
<dbReference type="PROSITE" id="PS00973">
    <property type="entry name" value="USP_2"/>
    <property type="match status" value="1"/>
</dbReference>
<feature type="domain" description="UBA" evidence="17">
    <location>
        <begin position="687"/>
        <end position="731"/>
    </location>
</feature>
<dbReference type="InterPro" id="IPR001607">
    <property type="entry name" value="Znf_UBP"/>
</dbReference>
<dbReference type="InterPro" id="IPR028889">
    <property type="entry name" value="USP"/>
</dbReference>
<dbReference type="SUPFAM" id="SSF57850">
    <property type="entry name" value="RING/U-box"/>
    <property type="match status" value="2"/>
</dbReference>
<dbReference type="SMART" id="SM00290">
    <property type="entry name" value="ZnF_UBP"/>
    <property type="match status" value="2"/>
</dbReference>
<evidence type="ECO:0000256" key="10">
    <source>
        <dbReference type="ARBA" id="ARBA00022833"/>
    </source>
</evidence>
<dbReference type="GO" id="GO:0008270">
    <property type="term" value="F:zinc ion binding"/>
    <property type="evidence" value="ECO:0007669"/>
    <property type="project" value="UniProtKB-UniRule"/>
</dbReference>
<feature type="binding site" evidence="14">
    <location>
        <position position="226"/>
    </location>
    <ligand>
        <name>Zn(2+)</name>
        <dbReference type="ChEBI" id="CHEBI:29105"/>
    </ligand>
</feature>
<feature type="domain" description="USP" evidence="18">
    <location>
        <begin position="320"/>
        <end position="834"/>
    </location>
</feature>
<dbReference type="InterPro" id="IPR001394">
    <property type="entry name" value="Peptidase_C19_UCH"/>
</dbReference>
<dbReference type="PANTHER" id="PTHR24006:SF664">
    <property type="entry name" value="UBIQUITIN CARBOXYL-TERMINAL HYDROLASE"/>
    <property type="match status" value="1"/>
</dbReference>
<feature type="binding site" evidence="14">
    <location>
        <position position="213"/>
    </location>
    <ligand>
        <name>Zn(2+)</name>
        <dbReference type="ChEBI" id="CHEBI:29105"/>
    </ligand>
</feature>
<comment type="catalytic activity">
    <reaction evidence="1 11 16">
        <text>Thiol-dependent hydrolysis of ester, thioester, amide, peptide and isopeptide bonds formed by the C-terminal Gly of ubiquitin (a 76-residue protein attached to proteins as an intracellular targeting signal).</text>
        <dbReference type="EC" id="3.4.19.12"/>
    </reaction>
</comment>
<dbReference type="PANTHER" id="PTHR24006">
    <property type="entry name" value="UBIQUITIN CARBOXYL-TERMINAL HYDROLASE"/>
    <property type="match status" value="1"/>
</dbReference>
<evidence type="ECO:0000256" key="6">
    <source>
        <dbReference type="ARBA" id="ARBA00022771"/>
    </source>
</evidence>
<evidence type="ECO:0000256" key="4">
    <source>
        <dbReference type="ARBA" id="ARBA00022723"/>
    </source>
</evidence>
<feature type="binding site" evidence="14">
    <location>
        <position position="196"/>
    </location>
    <ligand>
        <name>Zn(2+)</name>
        <dbReference type="ChEBI" id="CHEBI:29105"/>
    </ligand>
</feature>
<dbReference type="Proteomes" id="UP000886653">
    <property type="component" value="Unassembled WGS sequence"/>
</dbReference>
<evidence type="ECO:0000256" key="3">
    <source>
        <dbReference type="ARBA" id="ARBA00022670"/>
    </source>
</evidence>
<dbReference type="InterPro" id="IPR041432">
    <property type="entry name" value="UBP13_Znf-UBP_var"/>
</dbReference>
<dbReference type="SUPFAM" id="SSF46934">
    <property type="entry name" value="UBA-like"/>
    <property type="match status" value="1"/>
</dbReference>
<feature type="binding site" evidence="13">
    <location>
        <position position="254"/>
    </location>
    <ligand>
        <name>substrate</name>
    </ligand>
</feature>
<dbReference type="FunFam" id="3.30.40.10:FF:000396">
    <property type="entry name" value="Ubiquitin carboxyl-terminal hydrolase"/>
    <property type="match status" value="1"/>
</dbReference>
<dbReference type="InterPro" id="IPR018200">
    <property type="entry name" value="USP_CS"/>
</dbReference>
<dbReference type="EC" id="3.4.19.12" evidence="11 16"/>
<keyword evidence="10 11" id="KW-0862">Zinc</keyword>
<dbReference type="Gene3D" id="1.10.8.10">
    <property type="entry name" value="DNA helicase RuvA subunit, C-terminal domain"/>
    <property type="match status" value="2"/>
</dbReference>
<reference evidence="20" key="1">
    <citation type="submission" date="2013-11" db="EMBL/GenBank/DDBJ databases">
        <title>Genome sequence of the fusiform rust pathogen reveals effectors for host alternation and coevolution with pine.</title>
        <authorList>
            <consortium name="DOE Joint Genome Institute"/>
            <person name="Smith K."/>
            <person name="Pendleton A."/>
            <person name="Kubisiak T."/>
            <person name="Anderson C."/>
            <person name="Salamov A."/>
            <person name="Aerts A."/>
            <person name="Riley R."/>
            <person name="Clum A."/>
            <person name="Lindquist E."/>
            <person name="Ence D."/>
            <person name="Campbell M."/>
            <person name="Kronenberg Z."/>
            <person name="Feau N."/>
            <person name="Dhillon B."/>
            <person name="Hamelin R."/>
            <person name="Burleigh J."/>
            <person name="Smith J."/>
            <person name="Yandell M."/>
            <person name="Nelson C."/>
            <person name="Grigoriev I."/>
            <person name="Davis J."/>
        </authorList>
    </citation>
    <scope>NUCLEOTIDE SEQUENCE</scope>
    <source>
        <strain evidence="20">G11</strain>
    </source>
</reference>
<evidence type="ECO:0000259" key="17">
    <source>
        <dbReference type="PROSITE" id="PS50030"/>
    </source>
</evidence>
<evidence type="ECO:0000256" key="15">
    <source>
        <dbReference type="PROSITE-ProRule" id="PRU00502"/>
    </source>
</evidence>
<dbReference type="InterPro" id="IPR050164">
    <property type="entry name" value="Peptidase_C19"/>
</dbReference>
<evidence type="ECO:0000256" key="9">
    <source>
        <dbReference type="ARBA" id="ARBA00022807"/>
    </source>
</evidence>
<dbReference type="InterPro" id="IPR015940">
    <property type="entry name" value="UBA"/>
</dbReference>
<feature type="active site" description="Nucleophile" evidence="12">
    <location>
        <position position="329"/>
    </location>
</feature>
<dbReference type="Pfam" id="PF00627">
    <property type="entry name" value="UBA"/>
    <property type="match status" value="2"/>
</dbReference>
<dbReference type="GO" id="GO:0004843">
    <property type="term" value="F:cysteine-type deubiquitinase activity"/>
    <property type="evidence" value="ECO:0007669"/>
    <property type="project" value="UniProtKB-UniRule"/>
</dbReference>
<evidence type="ECO:0000313" key="21">
    <source>
        <dbReference type="Proteomes" id="UP000886653"/>
    </source>
</evidence>
<dbReference type="CDD" id="cd14297">
    <property type="entry name" value="UBA2_spUBP14_like"/>
    <property type="match status" value="1"/>
</dbReference>
<feature type="binding site" evidence="13">
    <location>
        <begin position="215"/>
        <end position="218"/>
    </location>
    <ligand>
        <name>substrate</name>
    </ligand>
</feature>
<evidence type="ECO:0000256" key="12">
    <source>
        <dbReference type="PIRSR" id="PIRSR016308-1"/>
    </source>
</evidence>
<gene>
    <name evidence="20" type="ORF">CROQUDRAFT_110388</name>
</gene>
<dbReference type="PROSITE" id="PS00972">
    <property type="entry name" value="USP_1"/>
    <property type="match status" value="1"/>
</dbReference>
<name>A0A9P6NC87_9BASI</name>
<dbReference type="InterPro" id="IPR038765">
    <property type="entry name" value="Papain-like_cys_pep_sf"/>
</dbReference>
<evidence type="ECO:0000256" key="7">
    <source>
        <dbReference type="ARBA" id="ARBA00022786"/>
    </source>
</evidence>
<evidence type="ECO:0000256" key="5">
    <source>
        <dbReference type="ARBA" id="ARBA00022737"/>
    </source>
</evidence>
<keyword evidence="8 11" id="KW-0378">Hydrolase</keyword>
<sequence>MALSSDDCVECPHVASLLPSLSLPFGRSMVYKEECTQCFDSQDSPLGIDVCLTCFNGGCAQSGFHHAQVHALKHVHLLALNIRRIRKPQVQRSPSAEPPLKKLAILEEAEHDQYDISTSVKCYGPGCAGRSIVTPQSISAQLDTITSAILASNSSARANEIEAWEEQIETCTHVTQLEQHTNHSIASQASTTCHACDMASNLWLCLQCGSLGCGRPQFGGAGGNGHALQHYRDTGHSVNVKLGTITAEGSADLYCYHCDDARTDSKLQQHLAHFGIEIAKQEKTERSMTELQVEQNLRFDFSMTGEDGRHLIPIHGPGLTGLKNLGNSCYIASVLQVLFALPPFKTRYYDNFLTHPTACGAPLPSNCLTCQMNKMAHGLLSGRYALPDHNVTVNQPVAAHDNEAQSPRPVFQRGISPMMLKALVGRGHSEFSTMRQQDAEEFLGHMFETIQRDAHQQRTTATSLMQSAGLTQEVGPIDPTSLFRFELEQKLECVSCQGVRYRLEMQNTLSIPISAIPAATPHQEGSAVASVAYQPITLARCLENFTTTTSVDYTCTECQVKTTALTSTRLASFPRYLLVHARRFEVVNWVPKKLEVPLVIEDQQIDLEPYLGCGLQPGEKVLLDSAVATNDPPVDQEMFAALEGMGFPAAKCAKAIRATGNTSVENATNWLFEHFEDAEDSDDAPTTMTEPHSPVDVLTLQDMGFTSNQAKKALKETAGNMERAVEWLFSHPDDDGSTATVSMSKANESAATNVTQYGDRHLPAKFRLKAFISHKGPSVHSGHYVAHLRLSTPETKSDSEWVFFNDEKVTKVGEGPLSTEALSPFAYLYLFERILPDSVQA</sequence>
<feature type="binding site" evidence="13">
    <location>
        <position position="203"/>
    </location>
    <ligand>
        <name>substrate</name>
    </ligand>
</feature>
<dbReference type="Gene3D" id="3.30.40.10">
    <property type="entry name" value="Zinc/RING finger domain, C3HC4 (zinc finger)"/>
    <property type="match status" value="2"/>
</dbReference>
<dbReference type="InterPro" id="IPR016652">
    <property type="entry name" value="Ubiquitinyl_hydrolase"/>
</dbReference>
<dbReference type="GO" id="GO:0005634">
    <property type="term" value="C:nucleus"/>
    <property type="evidence" value="ECO:0007669"/>
    <property type="project" value="TreeGrafter"/>
</dbReference>
<evidence type="ECO:0000256" key="8">
    <source>
        <dbReference type="ARBA" id="ARBA00022801"/>
    </source>
</evidence>
<dbReference type="FunFam" id="3.30.40.10:FF:000587">
    <property type="entry name" value="Ubiquitin carboxyl-terminal hydrolase"/>
    <property type="match status" value="1"/>
</dbReference>
<evidence type="ECO:0000256" key="14">
    <source>
        <dbReference type="PIRSR" id="PIRSR016308-3"/>
    </source>
</evidence>
<dbReference type="GO" id="GO:0005829">
    <property type="term" value="C:cytosol"/>
    <property type="evidence" value="ECO:0007669"/>
    <property type="project" value="TreeGrafter"/>
</dbReference>
<comment type="caution">
    <text evidence="20">The sequence shown here is derived from an EMBL/GenBank/DDBJ whole genome shotgun (WGS) entry which is preliminary data.</text>
</comment>
<dbReference type="EMBL" id="MU167379">
    <property type="protein sequence ID" value="KAG0141602.1"/>
    <property type="molecule type" value="Genomic_DNA"/>
</dbReference>
<dbReference type="PROSITE" id="PS50235">
    <property type="entry name" value="USP_3"/>
    <property type="match status" value="1"/>
</dbReference>
<evidence type="ECO:0000256" key="2">
    <source>
        <dbReference type="ARBA" id="ARBA00009085"/>
    </source>
</evidence>
<evidence type="ECO:0000256" key="1">
    <source>
        <dbReference type="ARBA" id="ARBA00000707"/>
    </source>
</evidence>
<dbReference type="CDD" id="cd02658">
    <property type="entry name" value="Peptidase_C19B"/>
    <property type="match status" value="1"/>
</dbReference>
<feature type="domain" description="UBP-type" evidence="19">
    <location>
        <begin position="169"/>
        <end position="278"/>
    </location>
</feature>
<comment type="similarity">
    <text evidence="2 11 16">Belongs to the peptidase C19 family.</text>
</comment>
<feature type="binding site" evidence="13">
    <location>
        <position position="256"/>
    </location>
    <ligand>
        <name>substrate</name>
    </ligand>
</feature>
<evidence type="ECO:0000259" key="18">
    <source>
        <dbReference type="PROSITE" id="PS50235"/>
    </source>
</evidence>
<accession>A0A9P6NC87</accession>
<dbReference type="PROSITE" id="PS50030">
    <property type="entry name" value="UBA"/>
    <property type="match status" value="2"/>
</dbReference>
<dbReference type="AlphaFoldDB" id="A0A9P6NC87"/>
<dbReference type="Pfam" id="PF00443">
    <property type="entry name" value="UCH"/>
    <property type="match status" value="1"/>
</dbReference>
<evidence type="ECO:0000259" key="19">
    <source>
        <dbReference type="PROSITE" id="PS50271"/>
    </source>
</evidence>
<keyword evidence="6 15" id="KW-0863">Zinc-finger</keyword>
<keyword evidence="21" id="KW-1185">Reference proteome</keyword>
<keyword evidence="5" id="KW-0677">Repeat</keyword>
<proteinExistence type="inferred from homology"/>
<feature type="domain" description="UBA" evidence="17">
    <location>
        <begin position="633"/>
        <end position="674"/>
    </location>
</feature>
<dbReference type="Pfam" id="PF02148">
    <property type="entry name" value="zf-UBP"/>
    <property type="match status" value="1"/>
</dbReference>
<feature type="binding site" evidence="13">
    <location>
        <position position="259"/>
    </location>
    <ligand>
        <name>substrate</name>
    </ligand>
</feature>
<keyword evidence="7 11" id="KW-0833">Ubl conjugation pathway</keyword>
<dbReference type="PROSITE" id="PS50271">
    <property type="entry name" value="ZF_UBP"/>
    <property type="match status" value="2"/>
</dbReference>
<dbReference type="PIRSF" id="PIRSF016308">
    <property type="entry name" value="UBP"/>
    <property type="match status" value="1"/>
</dbReference>
<keyword evidence="9 11" id="KW-0788">Thiol protease</keyword>